<evidence type="ECO:0000313" key="3">
    <source>
        <dbReference type="Proteomes" id="UP000077245"/>
    </source>
</evidence>
<dbReference type="Pfam" id="PF13459">
    <property type="entry name" value="Fer4_15"/>
    <property type="match status" value="1"/>
</dbReference>
<reference evidence="2 3" key="1">
    <citation type="submission" date="2016-04" db="EMBL/GenBank/DDBJ databases">
        <title>Genome sequence of Methanobrevibacter curvatus DSM 11111.</title>
        <authorList>
            <person name="Poehlein A."/>
            <person name="Seedorf H."/>
            <person name="Daniel R."/>
        </authorList>
    </citation>
    <scope>NUCLEOTIDE SEQUENCE [LARGE SCALE GENOMIC DNA]</scope>
    <source>
        <strain evidence="2 3">DSM 11111</strain>
    </source>
</reference>
<dbReference type="Gene3D" id="3.30.70.20">
    <property type="match status" value="1"/>
</dbReference>
<dbReference type="GO" id="GO:0016491">
    <property type="term" value="F:oxidoreductase activity"/>
    <property type="evidence" value="ECO:0007669"/>
    <property type="project" value="UniProtKB-ARBA"/>
</dbReference>
<dbReference type="InterPro" id="IPR017896">
    <property type="entry name" value="4Fe4S_Fe-S-bd"/>
</dbReference>
<organism evidence="2 3">
    <name type="scientific">Methanobrevibacter curvatus</name>
    <dbReference type="NCBI Taxonomy" id="49547"/>
    <lineage>
        <taxon>Archaea</taxon>
        <taxon>Methanobacteriati</taxon>
        <taxon>Methanobacteriota</taxon>
        <taxon>Methanomada group</taxon>
        <taxon>Methanobacteria</taxon>
        <taxon>Methanobacteriales</taxon>
        <taxon>Methanobacteriaceae</taxon>
        <taxon>Methanobrevibacter</taxon>
    </lineage>
</organism>
<evidence type="ECO:0000259" key="1">
    <source>
        <dbReference type="PROSITE" id="PS51379"/>
    </source>
</evidence>
<protein>
    <recommendedName>
        <fullName evidence="1">4Fe-4S ferredoxin-type domain-containing protein</fullName>
    </recommendedName>
</protein>
<dbReference type="STRING" id="49547.MBCUR_15940"/>
<keyword evidence="3" id="KW-1185">Reference proteome</keyword>
<name>A0A165ZQ06_9EURY</name>
<dbReference type="SUPFAM" id="SSF54862">
    <property type="entry name" value="4Fe-4S ferredoxins"/>
    <property type="match status" value="1"/>
</dbReference>
<comment type="caution">
    <text evidence="2">The sequence shown here is derived from an EMBL/GenBank/DDBJ whole genome shotgun (WGS) entry which is preliminary data.</text>
</comment>
<dbReference type="EMBL" id="LWMV01000198">
    <property type="protein sequence ID" value="KZX11008.1"/>
    <property type="molecule type" value="Genomic_DNA"/>
</dbReference>
<dbReference type="RefSeq" id="WP_067092350.1">
    <property type="nucleotide sequence ID" value="NZ_LWMV01000198.1"/>
</dbReference>
<evidence type="ECO:0000313" key="2">
    <source>
        <dbReference type="EMBL" id="KZX11008.1"/>
    </source>
</evidence>
<gene>
    <name evidence="2" type="ORF">MBCUR_15940</name>
</gene>
<dbReference type="OrthoDB" id="5583at2157"/>
<dbReference type="InterPro" id="IPR017900">
    <property type="entry name" value="4Fe4S_Fe_S_CS"/>
</dbReference>
<dbReference type="PROSITE" id="PS51379">
    <property type="entry name" value="4FE4S_FER_2"/>
    <property type="match status" value="1"/>
</dbReference>
<dbReference type="AlphaFoldDB" id="A0A165ZQ06"/>
<sequence>MVFRIEIEKELCISCGNCIDACEAIYEVGEDNFAQLIGGEIDDDGFSFKEYEDIDCAIEGAESCPSGCIIIYDEDRRVV</sequence>
<dbReference type="Proteomes" id="UP000077245">
    <property type="component" value="Unassembled WGS sequence"/>
</dbReference>
<proteinExistence type="predicted"/>
<dbReference type="PROSITE" id="PS00198">
    <property type="entry name" value="4FE4S_FER_1"/>
    <property type="match status" value="1"/>
</dbReference>
<dbReference type="PATRIC" id="fig|49547.3.peg.1702"/>
<feature type="domain" description="4Fe-4S ferredoxin-type" evidence="1">
    <location>
        <begin position="3"/>
        <end position="31"/>
    </location>
</feature>
<accession>A0A165ZQ06</accession>